<feature type="binding site" evidence="8">
    <location>
        <position position="85"/>
    </location>
    <ligand>
        <name>Zn(2+)</name>
        <dbReference type="ChEBI" id="CHEBI:29105"/>
    </ligand>
</feature>
<dbReference type="EMBL" id="AMBO01000192">
    <property type="protein sequence ID" value="EKD04677.1"/>
    <property type="molecule type" value="Genomic_DNA"/>
</dbReference>
<evidence type="ECO:0000256" key="9">
    <source>
        <dbReference type="SAM" id="MobiDB-lite"/>
    </source>
</evidence>
<evidence type="ECO:0000256" key="5">
    <source>
        <dbReference type="ARBA" id="ARBA00022833"/>
    </source>
</evidence>
<keyword evidence="6" id="KW-0508">mRNA splicing</keyword>
<dbReference type="GO" id="GO:0046872">
    <property type="term" value="F:metal ion binding"/>
    <property type="evidence" value="ECO:0007669"/>
    <property type="project" value="UniProtKB-KW"/>
</dbReference>
<dbReference type="GO" id="GO:0000349">
    <property type="term" value="P:generation of catalytic spliceosome for first transesterification step"/>
    <property type="evidence" value="ECO:0007669"/>
    <property type="project" value="UniProtKB-UniRule"/>
</dbReference>
<dbReference type="PANTHER" id="PTHR12111">
    <property type="entry name" value="SPLICING FACTOR YJU2"/>
    <property type="match status" value="1"/>
</dbReference>
<comment type="function">
    <text evidence="8">Part of the spliceosome which catalyzes two sequential transesterification reactions, first the excision of the non-coding intron from pre-mRNA and then the ligation of the coding exons to form the mature mRNA. Plays a role in stabilizing the structure of the spliceosome catalytic core and docking of the branch helix into the active site, producing 5'-exon and lariat intron-3'-intermediates.</text>
</comment>
<dbReference type="GO" id="GO:0071006">
    <property type="term" value="C:U2-type catalytic step 1 spliceosome"/>
    <property type="evidence" value="ECO:0007669"/>
    <property type="project" value="UniProtKB-UniRule"/>
</dbReference>
<name>K1VYS9_TRIAC</name>
<comment type="subunit">
    <text evidence="8">Component of the spliceosome. Present in the activated B complex, the catalytically activated B* complex which catalyzes the branching, the catalytic step 1 C complex catalyzing the exon ligation, and the postcatalytic P complex containing the ligated exons (mRNA) and the excised lariat intron.</text>
</comment>
<gene>
    <name evidence="10" type="ORF">A1Q2_01015</name>
</gene>
<keyword evidence="4 8" id="KW-0747">Spliceosome</keyword>
<dbReference type="OrthoDB" id="674963at2759"/>
<evidence type="ECO:0000256" key="2">
    <source>
        <dbReference type="ARBA" id="ARBA00022664"/>
    </source>
</evidence>
<feature type="region of interest" description="Disordered" evidence="9">
    <location>
        <begin position="1"/>
        <end position="30"/>
    </location>
</feature>
<evidence type="ECO:0000256" key="4">
    <source>
        <dbReference type="ARBA" id="ARBA00022728"/>
    </source>
</evidence>
<feature type="binding site" evidence="8">
    <location>
        <position position="48"/>
    </location>
    <ligand>
        <name>Zn(2+)</name>
        <dbReference type="ChEBI" id="CHEBI:29105"/>
    </ligand>
</feature>
<evidence type="ECO:0000313" key="11">
    <source>
        <dbReference type="Proteomes" id="UP000006757"/>
    </source>
</evidence>
<dbReference type="InterPro" id="IPR043701">
    <property type="entry name" value="Yju2"/>
</dbReference>
<comment type="similarity">
    <text evidence="8">Belongs to the CWC16 family. YJU2 subfamily.</text>
</comment>
<evidence type="ECO:0000256" key="6">
    <source>
        <dbReference type="ARBA" id="ARBA00023187"/>
    </source>
</evidence>
<keyword evidence="11" id="KW-1185">Reference proteome</keyword>
<sequence>MSERKVLNKYFPPDFDPSKIKRRKRQGPKNSQITVTLKAPYTMRCTKCGEYIYHGRKFNARKETAEGEEYLGVKVFRFYIKCTLCSQEITFKTDPKNADFTPEHGATRTFDNWSEADPEGRAGALPTAAEDDEDDPEREARDAMAELERSQEASRREMEIMDELADLRSRNARVDTSKVGDDPEALLAKLHEERLSREEEERRKREAEEDDAEVAKYFTKMAPPPLPLGAGGKGKEKAREESPDEKDGSEEVDDKPKEAKGPTIKRAVTAAGEPSVASILAAKGKAAEPVAPPATAQVKRKREGMQKLLGIKKKAKA</sequence>
<dbReference type="InterPro" id="IPR007590">
    <property type="entry name" value="Saf4/Yju2"/>
</dbReference>
<dbReference type="AlphaFoldDB" id="K1VYS9"/>
<dbReference type="PANTHER" id="PTHR12111:SF1">
    <property type="entry name" value="SPLICING FACTOR YJU2"/>
    <property type="match status" value="1"/>
</dbReference>
<feature type="compositionally biased region" description="Acidic residues" evidence="9">
    <location>
        <begin position="242"/>
        <end position="253"/>
    </location>
</feature>
<dbReference type="InParanoid" id="K1VYS9"/>
<evidence type="ECO:0000256" key="3">
    <source>
        <dbReference type="ARBA" id="ARBA00022723"/>
    </source>
</evidence>
<keyword evidence="7 8" id="KW-0539">Nucleus</keyword>
<evidence type="ECO:0000256" key="1">
    <source>
        <dbReference type="ARBA" id="ARBA00004123"/>
    </source>
</evidence>
<evidence type="ECO:0000313" key="10">
    <source>
        <dbReference type="EMBL" id="EKD04677.1"/>
    </source>
</evidence>
<dbReference type="HOGENOM" id="CLU_053603_0_0_1"/>
<evidence type="ECO:0000256" key="7">
    <source>
        <dbReference type="ARBA" id="ARBA00023242"/>
    </source>
</evidence>
<reference evidence="10 11" key="1">
    <citation type="journal article" date="2012" name="Eukaryot. Cell">
        <title>Genome sequence of the Trichosporon asahii environmental strain CBS 8904.</title>
        <authorList>
            <person name="Yang R.Y."/>
            <person name="Li H.T."/>
            <person name="Zhu H."/>
            <person name="Zhou G.P."/>
            <person name="Wang M."/>
            <person name="Wang L."/>
        </authorList>
    </citation>
    <scope>NUCLEOTIDE SEQUENCE [LARGE SCALE GENOMIC DNA]</scope>
    <source>
        <strain evidence="10 11">CBS 8904</strain>
    </source>
</reference>
<accession>K1VYS9</accession>
<feature type="binding site" evidence="8">
    <location>
        <position position="45"/>
    </location>
    <ligand>
        <name>Zn(2+)</name>
        <dbReference type="ChEBI" id="CHEBI:29105"/>
    </ligand>
</feature>
<keyword evidence="2" id="KW-0507">mRNA processing</keyword>
<dbReference type="eggNOG" id="KOG2989">
    <property type="taxonomic scope" value="Eukaryota"/>
</dbReference>
<organism evidence="10 11">
    <name type="scientific">Trichosporon asahii var. asahii (strain CBS 8904)</name>
    <name type="common">Yeast</name>
    <dbReference type="NCBI Taxonomy" id="1220162"/>
    <lineage>
        <taxon>Eukaryota</taxon>
        <taxon>Fungi</taxon>
        <taxon>Dikarya</taxon>
        <taxon>Basidiomycota</taxon>
        <taxon>Agaricomycotina</taxon>
        <taxon>Tremellomycetes</taxon>
        <taxon>Trichosporonales</taxon>
        <taxon>Trichosporonaceae</taxon>
        <taxon>Trichosporon</taxon>
    </lineage>
</organism>
<dbReference type="FunCoup" id="K1VYS9">
    <property type="interactions" value="328"/>
</dbReference>
<comment type="subcellular location">
    <subcellularLocation>
        <location evidence="1 8">Nucleus</location>
    </subcellularLocation>
</comment>
<dbReference type="OMA" id="NNDYQCE"/>
<keyword evidence="3 8" id="KW-0479">Metal-binding</keyword>
<evidence type="ECO:0000256" key="8">
    <source>
        <dbReference type="HAMAP-Rule" id="MF_03226"/>
    </source>
</evidence>
<feature type="binding site" evidence="8">
    <location>
        <position position="82"/>
    </location>
    <ligand>
        <name>Zn(2+)</name>
        <dbReference type="ChEBI" id="CHEBI:29105"/>
    </ligand>
</feature>
<feature type="compositionally biased region" description="Basic and acidic residues" evidence="9">
    <location>
        <begin position="189"/>
        <end position="207"/>
    </location>
</feature>
<feature type="compositionally biased region" description="Basic and acidic residues" evidence="9">
    <location>
        <begin position="138"/>
        <end position="181"/>
    </location>
</feature>
<dbReference type="STRING" id="1220162.K1VYS9"/>
<dbReference type="HAMAP" id="MF_03226">
    <property type="entry name" value="YJU2"/>
    <property type="match status" value="1"/>
</dbReference>
<feature type="region of interest" description="Disordered" evidence="9">
    <location>
        <begin position="107"/>
        <end position="317"/>
    </location>
</feature>
<proteinExistence type="inferred from homology"/>
<keyword evidence="5 8" id="KW-0862">Zinc</keyword>
<protein>
    <recommendedName>
        <fullName evidence="8">Splicing factor YJU2</fullName>
    </recommendedName>
</protein>
<dbReference type="Proteomes" id="UP000006757">
    <property type="component" value="Unassembled WGS sequence"/>
</dbReference>
<comment type="caution">
    <text evidence="10">The sequence shown here is derived from an EMBL/GenBank/DDBJ whole genome shotgun (WGS) entry which is preliminary data.</text>
</comment>
<dbReference type="Pfam" id="PF04502">
    <property type="entry name" value="Saf4_Yju2"/>
    <property type="match status" value="1"/>
</dbReference>